<evidence type="ECO:0000256" key="15">
    <source>
        <dbReference type="SAM" id="SignalP"/>
    </source>
</evidence>
<sequence length="388" mass="41432">MRKIVAVVVTAGLAACDTLPAAGPLSSQIEGQAGKSRQELNRPNASVFDTVDVDQQTARTVANFSNSLFSRRFGIGGRAGRVVIGIGDQLKISIFEAGSDGLFSTSQSKQTTIDVVVQPDGTGTIPYVGPITLAGKTQEEARKAILAKLVNKAVEPDVLVTAAGTASRSVTVSGAVGKPSNVELTLAGDRITEVIARAGGPASEPYESYVTLVRGTKTASILLKSLIENPRENIYVEPRDQIYVTHDPRTFTILGQVEKNNRVPFGASDLNLLEAIALAGGGSDNQGDAEGYFVFRYEEPEIVMDVLGAKRFHELQSKGLVANKDGRYPIVYRFNMHSPDSLLVGQSFPIKNRDVIYAARHPTVDFLKFMQLIATPVGTASGVRAVAN</sequence>
<organism evidence="20 21">
    <name type="scientific">Allorhizobium taibaishanense</name>
    <dbReference type="NCBI Taxonomy" id="887144"/>
    <lineage>
        <taxon>Bacteria</taxon>
        <taxon>Pseudomonadati</taxon>
        <taxon>Pseudomonadota</taxon>
        <taxon>Alphaproteobacteria</taxon>
        <taxon>Hyphomicrobiales</taxon>
        <taxon>Rhizobiaceae</taxon>
        <taxon>Rhizobium/Agrobacterium group</taxon>
        <taxon>Allorhizobium</taxon>
    </lineage>
</organism>
<keyword evidence="4" id="KW-1134">Transmembrane beta strand</keyword>
<comment type="caution">
    <text evidence="20">The sequence shown here is derived from an EMBL/GenBank/DDBJ whole genome shotgun (WGS) entry which is preliminary data.</text>
</comment>
<dbReference type="Pfam" id="PF22461">
    <property type="entry name" value="SLBB_2"/>
    <property type="match status" value="1"/>
</dbReference>
<evidence type="ECO:0000259" key="16">
    <source>
        <dbReference type="Pfam" id="PF02563"/>
    </source>
</evidence>
<evidence type="ECO:0000256" key="3">
    <source>
        <dbReference type="ARBA" id="ARBA00022448"/>
    </source>
</evidence>
<keyword evidence="5" id="KW-0762">Sugar transport</keyword>
<dbReference type="AlphaFoldDB" id="A0A1Q9ABU0"/>
<evidence type="ECO:0000256" key="9">
    <source>
        <dbReference type="ARBA" id="ARBA00023065"/>
    </source>
</evidence>
<evidence type="ECO:0000313" key="19">
    <source>
        <dbReference type="EMBL" id="MBB4010601.1"/>
    </source>
</evidence>
<evidence type="ECO:0000256" key="10">
    <source>
        <dbReference type="ARBA" id="ARBA00023114"/>
    </source>
</evidence>
<keyword evidence="14" id="KW-0449">Lipoprotein</keyword>
<dbReference type="EMBL" id="JACIED010000010">
    <property type="protein sequence ID" value="MBB4010601.1"/>
    <property type="molecule type" value="Genomic_DNA"/>
</dbReference>
<keyword evidence="11" id="KW-0472">Membrane</keyword>
<evidence type="ECO:0000256" key="14">
    <source>
        <dbReference type="ARBA" id="ARBA00023288"/>
    </source>
</evidence>
<reference evidence="20 21" key="1">
    <citation type="submission" date="2016-09" db="EMBL/GenBank/DDBJ databases">
        <title>Rhizobium oryziradicis sp. nov., isolated from the root of rice.</title>
        <authorList>
            <person name="Zhao J."/>
            <person name="Zhang X."/>
        </authorList>
    </citation>
    <scope>NUCLEOTIDE SEQUENCE [LARGE SCALE GENOMIC DNA]</scope>
    <source>
        <strain evidence="20 21">14971</strain>
    </source>
</reference>
<dbReference type="RefSeq" id="WP_075612610.1">
    <property type="nucleotide sequence ID" value="NZ_JACIED010000010.1"/>
</dbReference>
<dbReference type="EMBL" id="MKIN01000015">
    <property type="protein sequence ID" value="OLP52297.1"/>
    <property type="molecule type" value="Genomic_DNA"/>
</dbReference>
<dbReference type="GO" id="GO:0015288">
    <property type="term" value="F:porin activity"/>
    <property type="evidence" value="ECO:0007669"/>
    <property type="project" value="UniProtKB-KW"/>
</dbReference>
<proteinExistence type="inferred from homology"/>
<gene>
    <name evidence="20" type="ORF">BJF91_24220</name>
    <name evidence="19" type="ORF">GGQ71_004903</name>
</gene>
<dbReference type="InterPro" id="IPR054765">
    <property type="entry name" value="SLBB_dom"/>
</dbReference>
<dbReference type="InterPro" id="IPR019554">
    <property type="entry name" value="Soluble_ligand-bd"/>
</dbReference>
<dbReference type="Proteomes" id="UP000185598">
    <property type="component" value="Unassembled WGS sequence"/>
</dbReference>
<name>A0A1Q9ABU0_9HYPH</name>
<dbReference type="PROSITE" id="PS51257">
    <property type="entry name" value="PROKAR_LIPOPROTEIN"/>
    <property type="match status" value="1"/>
</dbReference>
<keyword evidence="12" id="KW-0564">Palmitate</keyword>
<evidence type="ECO:0000313" key="20">
    <source>
        <dbReference type="EMBL" id="OLP52297.1"/>
    </source>
</evidence>
<evidence type="ECO:0000256" key="2">
    <source>
        <dbReference type="ARBA" id="ARBA00009450"/>
    </source>
</evidence>
<keyword evidence="9" id="KW-0406">Ion transport</keyword>
<dbReference type="STRING" id="887144.BJF91_24220"/>
<feature type="signal peptide" evidence="15">
    <location>
        <begin position="1"/>
        <end position="21"/>
    </location>
</feature>
<evidence type="ECO:0000256" key="5">
    <source>
        <dbReference type="ARBA" id="ARBA00022597"/>
    </source>
</evidence>
<dbReference type="Pfam" id="PF10531">
    <property type="entry name" value="SLBB"/>
    <property type="match status" value="1"/>
</dbReference>
<reference evidence="19 22" key="2">
    <citation type="submission" date="2020-08" db="EMBL/GenBank/DDBJ databases">
        <title>Genomic Encyclopedia of Type Strains, Phase IV (KMG-IV): sequencing the most valuable type-strain genomes for metagenomic binning, comparative biology and taxonomic classification.</title>
        <authorList>
            <person name="Goeker M."/>
        </authorList>
    </citation>
    <scope>NUCLEOTIDE SEQUENCE [LARGE SCALE GENOMIC DNA]</scope>
    <source>
        <strain evidence="19 22">DSM 100021</strain>
    </source>
</reference>
<keyword evidence="7 15" id="KW-0732">Signal</keyword>
<evidence type="ECO:0000256" key="4">
    <source>
        <dbReference type="ARBA" id="ARBA00022452"/>
    </source>
</evidence>
<evidence type="ECO:0000256" key="12">
    <source>
        <dbReference type="ARBA" id="ARBA00023139"/>
    </source>
</evidence>
<dbReference type="GO" id="GO:0046930">
    <property type="term" value="C:pore complex"/>
    <property type="evidence" value="ECO:0007669"/>
    <property type="project" value="UniProtKB-KW"/>
</dbReference>
<dbReference type="OrthoDB" id="7198507at2"/>
<feature type="domain" description="Soluble ligand binding" evidence="17">
    <location>
        <begin position="170"/>
        <end position="215"/>
    </location>
</feature>
<keyword evidence="13" id="KW-0998">Cell outer membrane</keyword>
<dbReference type="PANTHER" id="PTHR33619">
    <property type="entry name" value="POLYSACCHARIDE EXPORT PROTEIN GFCE-RELATED"/>
    <property type="match status" value="1"/>
</dbReference>
<accession>A0A1Q9ABU0</accession>
<dbReference type="InterPro" id="IPR049712">
    <property type="entry name" value="Poly_export"/>
</dbReference>
<dbReference type="Gene3D" id="3.10.560.10">
    <property type="entry name" value="Outer membrane lipoprotein wza domain like"/>
    <property type="match status" value="2"/>
</dbReference>
<keyword evidence="21" id="KW-1185">Reference proteome</keyword>
<dbReference type="Gene3D" id="3.30.1950.10">
    <property type="entry name" value="wza like domain"/>
    <property type="match status" value="1"/>
</dbReference>
<evidence type="ECO:0000256" key="1">
    <source>
        <dbReference type="ARBA" id="ARBA00004571"/>
    </source>
</evidence>
<evidence type="ECO:0000256" key="13">
    <source>
        <dbReference type="ARBA" id="ARBA00023237"/>
    </source>
</evidence>
<comment type="subcellular location">
    <subcellularLocation>
        <location evidence="1">Cell outer membrane</location>
        <topology evidence="1">Multi-pass membrane protein</topology>
    </subcellularLocation>
</comment>
<keyword evidence="8" id="KW-0625">Polysaccharide transport</keyword>
<comment type="similarity">
    <text evidence="2">Belongs to the BexD/CtrA/VexA family.</text>
</comment>
<dbReference type="GO" id="GO:0015159">
    <property type="term" value="F:polysaccharide transmembrane transporter activity"/>
    <property type="evidence" value="ECO:0007669"/>
    <property type="project" value="InterPro"/>
</dbReference>
<dbReference type="Proteomes" id="UP000544107">
    <property type="component" value="Unassembled WGS sequence"/>
</dbReference>
<dbReference type="GO" id="GO:0006811">
    <property type="term" value="P:monoatomic ion transport"/>
    <property type="evidence" value="ECO:0007669"/>
    <property type="project" value="UniProtKB-KW"/>
</dbReference>
<evidence type="ECO:0000259" key="17">
    <source>
        <dbReference type="Pfam" id="PF10531"/>
    </source>
</evidence>
<evidence type="ECO:0000256" key="7">
    <source>
        <dbReference type="ARBA" id="ARBA00022729"/>
    </source>
</evidence>
<dbReference type="Pfam" id="PF02563">
    <property type="entry name" value="Poly_export"/>
    <property type="match status" value="1"/>
</dbReference>
<evidence type="ECO:0000313" key="21">
    <source>
        <dbReference type="Proteomes" id="UP000185598"/>
    </source>
</evidence>
<evidence type="ECO:0000256" key="8">
    <source>
        <dbReference type="ARBA" id="ARBA00023047"/>
    </source>
</evidence>
<evidence type="ECO:0000256" key="11">
    <source>
        <dbReference type="ARBA" id="ARBA00023136"/>
    </source>
</evidence>
<dbReference type="InterPro" id="IPR003715">
    <property type="entry name" value="Poly_export_N"/>
</dbReference>
<evidence type="ECO:0000259" key="18">
    <source>
        <dbReference type="Pfam" id="PF22461"/>
    </source>
</evidence>
<keyword evidence="10" id="KW-0626">Porin</keyword>
<feature type="domain" description="Polysaccharide export protein N-terminal" evidence="16">
    <location>
        <begin position="82"/>
        <end position="161"/>
    </location>
</feature>
<keyword evidence="6" id="KW-0812">Transmembrane</keyword>
<protein>
    <submittedName>
        <fullName evidence="20">Capsule biosynthesis protein</fullName>
    </submittedName>
    <submittedName>
        <fullName evidence="19">Polysaccharide export outer membrane protein</fullName>
    </submittedName>
</protein>
<feature type="chain" id="PRO_5044564471" evidence="15">
    <location>
        <begin position="22"/>
        <end position="388"/>
    </location>
</feature>
<dbReference type="PANTHER" id="PTHR33619:SF3">
    <property type="entry name" value="POLYSACCHARIDE EXPORT PROTEIN GFCE-RELATED"/>
    <property type="match status" value="1"/>
</dbReference>
<evidence type="ECO:0000256" key="6">
    <source>
        <dbReference type="ARBA" id="ARBA00022692"/>
    </source>
</evidence>
<dbReference type="GO" id="GO:0009279">
    <property type="term" value="C:cell outer membrane"/>
    <property type="evidence" value="ECO:0007669"/>
    <property type="project" value="UniProtKB-SubCell"/>
</dbReference>
<keyword evidence="3" id="KW-0813">Transport</keyword>
<feature type="domain" description="SLBB" evidence="18">
    <location>
        <begin position="251"/>
        <end position="356"/>
    </location>
</feature>
<evidence type="ECO:0000313" key="22">
    <source>
        <dbReference type="Proteomes" id="UP000544107"/>
    </source>
</evidence>